<dbReference type="InterPro" id="IPR024344">
    <property type="entry name" value="MDMPI_metal-binding"/>
</dbReference>
<dbReference type="InterPro" id="IPR010872">
    <property type="entry name" value="MDMPI_C-term_domain"/>
</dbReference>
<dbReference type="RefSeq" id="WP_098240301.1">
    <property type="nucleotide sequence ID" value="NZ_CP022685.1"/>
</dbReference>
<dbReference type="PANTHER" id="PTHR40758">
    <property type="entry name" value="CONSERVED PROTEIN"/>
    <property type="match status" value="1"/>
</dbReference>
<dbReference type="Pfam" id="PF07398">
    <property type="entry name" value="MDMPI_C"/>
    <property type="match status" value="1"/>
</dbReference>
<evidence type="ECO:0000259" key="1">
    <source>
        <dbReference type="Pfam" id="PF07398"/>
    </source>
</evidence>
<dbReference type="InterPro" id="IPR017517">
    <property type="entry name" value="Maleyloyr_isom"/>
</dbReference>
<sequence length="272" mass="29574">MSHRPDHDIADDTDQHLDTDQLAAALVEQTTAFTEAVAGADWDAPVPTCPAWQLRVLVGHIGQEHRWMSDIVRTGGASPVPDPHHAEPPADWRGWLRDGAAGLVDAVWTVGADTPVWTFVGPRPARFWLRRATHDTTLHRVDAALHAAVPYRLPPRLAADAITELLQLLRLLALPAAEGLRPTAAKLRGQGETMRIVTTDVGTSPHTVTAWLVTRTPEGLTWQSDTGGVADVEVSGTAQDLLLVLARRLPPTRVSVDGQAALLHHWLEHSLL</sequence>
<protein>
    <recommendedName>
        <fullName evidence="5">Mycothiol-dependent maleylpyruvate isomerase metal-binding domain-containing protein</fullName>
    </recommendedName>
</protein>
<evidence type="ECO:0000259" key="2">
    <source>
        <dbReference type="Pfam" id="PF11716"/>
    </source>
</evidence>
<proteinExistence type="predicted"/>
<dbReference type="GO" id="GO:0046872">
    <property type="term" value="F:metal ion binding"/>
    <property type="evidence" value="ECO:0007669"/>
    <property type="project" value="InterPro"/>
</dbReference>
<evidence type="ECO:0000313" key="3">
    <source>
        <dbReference type="EMBL" id="ATL25153.1"/>
    </source>
</evidence>
<feature type="domain" description="MDMPI C-terminal" evidence="1">
    <location>
        <begin position="157"/>
        <end position="263"/>
    </location>
</feature>
<feature type="domain" description="Mycothiol-dependent maleylpyruvate isomerase metal-binding" evidence="2">
    <location>
        <begin position="24"/>
        <end position="144"/>
    </location>
</feature>
<gene>
    <name evidence="3" type="ORF">KY5_0135</name>
</gene>
<dbReference type="AlphaFoldDB" id="A0A291Q0V9"/>
<evidence type="ECO:0000313" key="4">
    <source>
        <dbReference type="Proteomes" id="UP000221011"/>
    </source>
</evidence>
<dbReference type="SUPFAM" id="SSF109854">
    <property type="entry name" value="DinB/YfiT-like putative metalloenzymes"/>
    <property type="match status" value="1"/>
</dbReference>
<dbReference type="KEGG" id="sfk:KY5_0135"/>
<dbReference type="NCBIfam" id="TIGR03083">
    <property type="entry name" value="maleylpyruvate isomerase family mycothiol-dependent enzyme"/>
    <property type="match status" value="1"/>
</dbReference>
<dbReference type="Pfam" id="PF11716">
    <property type="entry name" value="MDMPI_N"/>
    <property type="match status" value="1"/>
</dbReference>
<dbReference type="PANTHER" id="PTHR40758:SF1">
    <property type="entry name" value="CONSERVED PROTEIN"/>
    <property type="match status" value="1"/>
</dbReference>
<evidence type="ECO:0008006" key="5">
    <source>
        <dbReference type="Google" id="ProtNLM"/>
    </source>
</evidence>
<dbReference type="Proteomes" id="UP000221011">
    <property type="component" value="Chromosome"/>
</dbReference>
<reference evidence="3 4" key="1">
    <citation type="submission" date="2017-08" db="EMBL/GenBank/DDBJ databases">
        <title>Complete Genome Sequence of Streptomyces formicae KY5, the formicamycin producer.</title>
        <authorList>
            <person name="Holmes N.A."/>
            <person name="Devine R."/>
            <person name="Qin Z."/>
            <person name="Seipke R.F."/>
            <person name="Wilkinson B."/>
            <person name="Hutchings M.I."/>
        </authorList>
    </citation>
    <scope>NUCLEOTIDE SEQUENCE [LARGE SCALE GENOMIC DNA]</scope>
    <source>
        <strain evidence="3 4">KY5</strain>
    </source>
</reference>
<dbReference type="InterPro" id="IPR034660">
    <property type="entry name" value="DinB/YfiT-like"/>
</dbReference>
<name>A0A291Q0V9_9ACTN</name>
<organism evidence="3 4">
    <name type="scientific">Streptomyces formicae</name>
    <dbReference type="NCBI Taxonomy" id="1616117"/>
    <lineage>
        <taxon>Bacteria</taxon>
        <taxon>Bacillati</taxon>
        <taxon>Actinomycetota</taxon>
        <taxon>Actinomycetes</taxon>
        <taxon>Kitasatosporales</taxon>
        <taxon>Streptomycetaceae</taxon>
        <taxon>Streptomyces</taxon>
    </lineage>
</organism>
<dbReference type="GO" id="GO:0005886">
    <property type="term" value="C:plasma membrane"/>
    <property type="evidence" value="ECO:0007669"/>
    <property type="project" value="TreeGrafter"/>
</dbReference>
<keyword evidence="4" id="KW-1185">Reference proteome</keyword>
<accession>A0A291Q0V9</accession>
<dbReference type="EMBL" id="CP022685">
    <property type="protein sequence ID" value="ATL25153.1"/>
    <property type="molecule type" value="Genomic_DNA"/>
</dbReference>